<dbReference type="EMBL" id="MEWR01000014">
    <property type="protein sequence ID" value="OGC81953.1"/>
    <property type="molecule type" value="Genomic_DNA"/>
</dbReference>
<evidence type="ECO:0000256" key="1">
    <source>
        <dbReference type="ARBA" id="ARBA00022448"/>
    </source>
</evidence>
<keyword evidence="5" id="KW-0411">Iron-sulfur</keyword>
<gene>
    <name evidence="6" type="ORF">A2V81_03705</name>
</gene>
<dbReference type="Pfam" id="PF13459">
    <property type="entry name" value="Fer4_15"/>
    <property type="match status" value="1"/>
</dbReference>
<dbReference type="STRING" id="1817814.A2V81_03705"/>
<dbReference type="PANTHER" id="PTHR36923">
    <property type="entry name" value="FERREDOXIN"/>
    <property type="match status" value="1"/>
</dbReference>
<dbReference type="GO" id="GO:0046872">
    <property type="term" value="F:metal ion binding"/>
    <property type="evidence" value="ECO:0007669"/>
    <property type="project" value="UniProtKB-KW"/>
</dbReference>
<evidence type="ECO:0008006" key="8">
    <source>
        <dbReference type="Google" id="ProtNLM"/>
    </source>
</evidence>
<keyword evidence="3" id="KW-0249">Electron transport</keyword>
<evidence type="ECO:0000313" key="7">
    <source>
        <dbReference type="Proteomes" id="UP000177614"/>
    </source>
</evidence>
<reference evidence="6 7" key="1">
    <citation type="journal article" date="2016" name="Nat. Commun.">
        <title>Thousands of microbial genomes shed light on interconnected biogeochemical processes in an aquifer system.</title>
        <authorList>
            <person name="Anantharaman K."/>
            <person name="Brown C.T."/>
            <person name="Hug L.A."/>
            <person name="Sharon I."/>
            <person name="Castelle C.J."/>
            <person name="Probst A.J."/>
            <person name="Thomas B.C."/>
            <person name="Singh A."/>
            <person name="Wilkins M.J."/>
            <person name="Karaoz U."/>
            <person name="Brodie E.L."/>
            <person name="Williams K.H."/>
            <person name="Hubbard S.S."/>
            <person name="Banfield J.F."/>
        </authorList>
    </citation>
    <scope>NUCLEOTIDE SEQUENCE [LARGE SCALE GENOMIC DNA]</scope>
</reference>
<dbReference type="Proteomes" id="UP000177614">
    <property type="component" value="Unassembled WGS sequence"/>
</dbReference>
<name>A0A1F4XLH4_9BACT</name>
<keyword evidence="4" id="KW-0408">Iron</keyword>
<dbReference type="SUPFAM" id="SSF54862">
    <property type="entry name" value="4Fe-4S ferredoxins"/>
    <property type="match status" value="1"/>
</dbReference>
<keyword evidence="1" id="KW-0813">Transport</keyword>
<proteinExistence type="predicted"/>
<organism evidence="6 7">
    <name type="scientific">Candidatus Abawacabacteria bacterium RBG_16_42_10</name>
    <dbReference type="NCBI Taxonomy" id="1817814"/>
    <lineage>
        <taxon>Bacteria</taxon>
        <taxon>Candidatus Abawacaibacteriota</taxon>
    </lineage>
</organism>
<keyword evidence="2" id="KW-0479">Metal-binding</keyword>
<evidence type="ECO:0000256" key="2">
    <source>
        <dbReference type="ARBA" id="ARBA00022723"/>
    </source>
</evidence>
<comment type="caution">
    <text evidence="6">The sequence shown here is derived from an EMBL/GenBank/DDBJ whole genome shotgun (WGS) entry which is preliminary data.</text>
</comment>
<sequence length="85" mass="9354">MRNSSSTSKYIIEVDRSKCISVANCVAIAGDVFELDGEQIAIIKEPDPKTKTYTSDDDTIMLAARSCPTQAIIIKDRETGQQLFP</sequence>
<evidence type="ECO:0000313" key="6">
    <source>
        <dbReference type="EMBL" id="OGC81953.1"/>
    </source>
</evidence>
<protein>
    <recommendedName>
        <fullName evidence="8">Ferredoxin</fullName>
    </recommendedName>
</protein>
<evidence type="ECO:0000256" key="5">
    <source>
        <dbReference type="ARBA" id="ARBA00023014"/>
    </source>
</evidence>
<dbReference type="InterPro" id="IPR051269">
    <property type="entry name" value="Fe-S_cluster_ET"/>
</dbReference>
<evidence type="ECO:0000256" key="4">
    <source>
        <dbReference type="ARBA" id="ARBA00023004"/>
    </source>
</evidence>
<dbReference type="GO" id="GO:0051536">
    <property type="term" value="F:iron-sulfur cluster binding"/>
    <property type="evidence" value="ECO:0007669"/>
    <property type="project" value="UniProtKB-KW"/>
</dbReference>
<accession>A0A1F4XLH4</accession>
<evidence type="ECO:0000256" key="3">
    <source>
        <dbReference type="ARBA" id="ARBA00022982"/>
    </source>
</evidence>
<dbReference type="PANTHER" id="PTHR36923:SF3">
    <property type="entry name" value="FERREDOXIN"/>
    <property type="match status" value="1"/>
</dbReference>
<dbReference type="AlphaFoldDB" id="A0A1F4XLH4"/>
<dbReference type="Gene3D" id="3.30.70.20">
    <property type="match status" value="1"/>
</dbReference>